<dbReference type="AlphaFoldDB" id="U6L309"/>
<evidence type="ECO:0000256" key="1">
    <source>
        <dbReference type="SAM" id="MobiDB-lite"/>
    </source>
</evidence>
<organism evidence="2 3">
    <name type="scientific">Eimeria tenella</name>
    <name type="common">Coccidian parasite</name>
    <dbReference type="NCBI Taxonomy" id="5802"/>
    <lineage>
        <taxon>Eukaryota</taxon>
        <taxon>Sar</taxon>
        <taxon>Alveolata</taxon>
        <taxon>Apicomplexa</taxon>
        <taxon>Conoidasida</taxon>
        <taxon>Coccidia</taxon>
        <taxon>Eucoccidiorida</taxon>
        <taxon>Eimeriorina</taxon>
        <taxon>Eimeriidae</taxon>
        <taxon>Eimeria</taxon>
    </lineage>
</organism>
<evidence type="ECO:0000313" key="2">
    <source>
        <dbReference type="EMBL" id="CDJ44792.1"/>
    </source>
</evidence>
<dbReference type="RefSeq" id="XP_013235540.1">
    <property type="nucleotide sequence ID" value="XM_013380086.1"/>
</dbReference>
<dbReference type="GeneID" id="25256282"/>
<feature type="region of interest" description="Disordered" evidence="1">
    <location>
        <begin position="1"/>
        <end position="20"/>
    </location>
</feature>
<evidence type="ECO:0000313" key="3">
    <source>
        <dbReference type="Proteomes" id="UP000030747"/>
    </source>
</evidence>
<name>U6L309_EIMTE</name>
<reference evidence="2" key="1">
    <citation type="submission" date="2013-10" db="EMBL/GenBank/DDBJ databases">
        <title>Genomic analysis of the causative agents of coccidiosis in chickens.</title>
        <authorList>
            <person name="Reid A.J."/>
            <person name="Blake D."/>
            <person name="Billington K."/>
            <person name="Browne H."/>
            <person name="Dunn M."/>
            <person name="Hung S."/>
            <person name="Kawahara F."/>
            <person name="Miranda-Saavedra D."/>
            <person name="Mourier T."/>
            <person name="Nagra H."/>
            <person name="Otto T.D."/>
            <person name="Rawlings N."/>
            <person name="Sanchez A."/>
            <person name="Sanders M."/>
            <person name="Subramaniam C."/>
            <person name="Tay Y."/>
            <person name="Dear P."/>
            <person name="Doerig C."/>
            <person name="Gruber A."/>
            <person name="Parkinson J."/>
            <person name="Shirley M."/>
            <person name="Wan K.L."/>
            <person name="Berriman M."/>
            <person name="Tomley F."/>
            <person name="Pain A."/>
        </authorList>
    </citation>
    <scope>NUCLEOTIDE SEQUENCE [LARGE SCALE GENOMIC DNA]</scope>
    <source>
        <strain evidence="2">Houghton</strain>
    </source>
</reference>
<proteinExistence type="predicted"/>
<reference evidence="2" key="2">
    <citation type="submission" date="2013-10" db="EMBL/GenBank/DDBJ databases">
        <authorList>
            <person name="Aslett M."/>
        </authorList>
    </citation>
    <scope>NUCLEOTIDE SEQUENCE [LARGE SCALE GENOMIC DNA]</scope>
    <source>
        <strain evidence="2">Houghton</strain>
    </source>
</reference>
<dbReference type="EMBL" id="HG677648">
    <property type="protein sequence ID" value="CDJ44792.1"/>
    <property type="molecule type" value="Genomic_DNA"/>
</dbReference>
<feature type="non-terminal residue" evidence="2">
    <location>
        <position position="83"/>
    </location>
</feature>
<dbReference type="Proteomes" id="UP000030747">
    <property type="component" value="Unassembled WGS sequence"/>
</dbReference>
<keyword evidence="3" id="KW-1185">Reference proteome</keyword>
<gene>
    <name evidence="2" type="ORF">ETH_00036205</name>
</gene>
<accession>U6L309</accession>
<sequence>MAARKLGLTARQPETEKAPEGLKEWLSGQGLAKFGLMKSSGGGAGWGAGVGLGGTSGDLAGLAAALSKATEKAAAAAAASSEA</sequence>
<protein>
    <submittedName>
        <fullName evidence="2">Uncharacterized protein</fullName>
    </submittedName>
</protein>